<dbReference type="eggNOG" id="arCOG00173">
    <property type="taxonomic scope" value="Archaea"/>
</dbReference>
<dbReference type="Gene3D" id="1.10.3720.10">
    <property type="entry name" value="MetI-like"/>
    <property type="match status" value="1"/>
</dbReference>
<feature type="transmembrane region" description="Helical" evidence="7">
    <location>
        <begin position="218"/>
        <end position="237"/>
    </location>
</feature>
<dbReference type="SUPFAM" id="SSF161098">
    <property type="entry name" value="MetI-like"/>
    <property type="match status" value="1"/>
</dbReference>
<dbReference type="InterPro" id="IPR005769">
    <property type="entry name" value="PhnE/PtxC"/>
</dbReference>
<keyword evidence="5 7" id="KW-1133">Transmembrane helix</keyword>
<keyword evidence="2 7" id="KW-0813">Transport</keyword>
<dbReference type="Pfam" id="PF00528">
    <property type="entry name" value="BPD_transp_1"/>
    <property type="match status" value="1"/>
</dbReference>
<dbReference type="InterPro" id="IPR000515">
    <property type="entry name" value="MetI-like"/>
</dbReference>
<reference evidence="9 10" key="1">
    <citation type="journal article" date="2014" name="PLoS Genet.">
        <title>Phylogenetically driven sequencing of extremely halophilic archaea reveals strategies for static and dynamic osmo-response.</title>
        <authorList>
            <person name="Becker E.A."/>
            <person name="Seitzer P.M."/>
            <person name="Tritt A."/>
            <person name="Larsen D."/>
            <person name="Krusor M."/>
            <person name="Yao A.I."/>
            <person name="Wu D."/>
            <person name="Madern D."/>
            <person name="Eisen J.A."/>
            <person name="Darling A.E."/>
            <person name="Facciotti M.T."/>
        </authorList>
    </citation>
    <scope>NUCLEOTIDE SEQUENCE [LARGE SCALE GENOMIC DNA]</scope>
    <source>
        <strain evidence="9 10">DSM 10524</strain>
    </source>
</reference>
<accession>L9X1L9</accession>
<evidence type="ECO:0000259" key="8">
    <source>
        <dbReference type="PROSITE" id="PS50928"/>
    </source>
</evidence>
<dbReference type="CDD" id="cd06261">
    <property type="entry name" value="TM_PBP2"/>
    <property type="match status" value="1"/>
</dbReference>
<protein>
    <submittedName>
        <fullName evidence="9">Phosphonates ABC transporter permease protein</fullName>
    </submittedName>
</protein>
<comment type="subcellular location">
    <subcellularLocation>
        <location evidence="1 7">Cell membrane</location>
        <topology evidence="1 7">Multi-pass membrane protein</topology>
    </subcellularLocation>
</comment>
<dbReference type="STRING" id="1227497.C491_16662"/>
<dbReference type="RefSeq" id="WP_005558226.1">
    <property type="nucleotide sequence ID" value="NZ_AOIB01000031.1"/>
</dbReference>
<comment type="caution">
    <text evidence="9">The sequence shown here is derived from an EMBL/GenBank/DDBJ whole genome shotgun (WGS) entry which is preliminary data.</text>
</comment>
<proteinExistence type="inferred from homology"/>
<feature type="domain" description="ABC transmembrane type-1" evidence="8">
    <location>
        <begin position="84"/>
        <end position="266"/>
    </location>
</feature>
<evidence type="ECO:0000256" key="4">
    <source>
        <dbReference type="ARBA" id="ARBA00022692"/>
    </source>
</evidence>
<dbReference type="NCBIfam" id="TIGR01097">
    <property type="entry name" value="PhnE"/>
    <property type="match status" value="1"/>
</dbReference>
<evidence type="ECO:0000313" key="9">
    <source>
        <dbReference type="EMBL" id="ELY55366.1"/>
    </source>
</evidence>
<feature type="transmembrane region" description="Helical" evidence="7">
    <location>
        <begin position="27"/>
        <end position="44"/>
    </location>
</feature>
<name>L9X1L9_9EURY</name>
<dbReference type="InterPro" id="IPR035906">
    <property type="entry name" value="MetI-like_sf"/>
</dbReference>
<dbReference type="Proteomes" id="UP000011688">
    <property type="component" value="Unassembled WGS sequence"/>
</dbReference>
<dbReference type="EMBL" id="AOIB01000031">
    <property type="protein sequence ID" value="ELY55366.1"/>
    <property type="molecule type" value="Genomic_DNA"/>
</dbReference>
<dbReference type="PANTHER" id="PTHR30043:SF1">
    <property type="entry name" value="ABC TRANSPORT SYSTEM PERMEASE PROTEIN P69"/>
    <property type="match status" value="1"/>
</dbReference>
<sequence>MGSADPERTGGYPSSWERPTVFYSKNVKYLVYGAIGLFVLWSAWELRPSPARLIGGADAATSLLATMFPPDFTPEARGRIWTGMVESIAMSIVATAIGVVISIPIAVMAAENLVPRPVYYVGRALVSISRSLHELVLAIVAVVAVGLGPLAGVIALVIATPGFFAKLMAEELEDIDEGQADAIRALGGSPVQVLLYGVAPQVIPRMIGLIIYRWDINIRASTIVGIVGAGGIGVTLLNSFDRYEYDFSLAIILAIIAVVMFGEILSAVARRRVQ</sequence>
<dbReference type="GO" id="GO:0005886">
    <property type="term" value="C:plasma membrane"/>
    <property type="evidence" value="ECO:0007669"/>
    <property type="project" value="UniProtKB-SubCell"/>
</dbReference>
<evidence type="ECO:0000256" key="7">
    <source>
        <dbReference type="RuleBase" id="RU363032"/>
    </source>
</evidence>
<gene>
    <name evidence="9" type="ORF">C491_16662</name>
</gene>
<evidence type="ECO:0000256" key="1">
    <source>
        <dbReference type="ARBA" id="ARBA00004651"/>
    </source>
</evidence>
<dbReference type="PANTHER" id="PTHR30043">
    <property type="entry name" value="PHOSPHONATES TRANSPORT SYSTEM PERMEASE PROTEIN"/>
    <property type="match status" value="1"/>
</dbReference>
<dbReference type="PROSITE" id="PS50928">
    <property type="entry name" value="ABC_TM1"/>
    <property type="match status" value="1"/>
</dbReference>
<organism evidence="9 10">
    <name type="scientific">Natronococcus amylolyticus DSM 10524</name>
    <dbReference type="NCBI Taxonomy" id="1227497"/>
    <lineage>
        <taxon>Archaea</taxon>
        <taxon>Methanobacteriati</taxon>
        <taxon>Methanobacteriota</taxon>
        <taxon>Stenosarchaea group</taxon>
        <taxon>Halobacteria</taxon>
        <taxon>Halobacteriales</taxon>
        <taxon>Natrialbaceae</taxon>
        <taxon>Natronococcus</taxon>
    </lineage>
</organism>
<evidence type="ECO:0000256" key="3">
    <source>
        <dbReference type="ARBA" id="ARBA00022475"/>
    </source>
</evidence>
<dbReference type="GO" id="GO:0015416">
    <property type="term" value="F:ABC-type phosphonate transporter activity"/>
    <property type="evidence" value="ECO:0007669"/>
    <property type="project" value="InterPro"/>
</dbReference>
<feature type="transmembrane region" description="Helical" evidence="7">
    <location>
        <begin position="249"/>
        <end position="269"/>
    </location>
</feature>
<dbReference type="PATRIC" id="fig|1227497.3.peg.3377"/>
<keyword evidence="6 7" id="KW-0472">Membrane</keyword>
<comment type="similarity">
    <text evidence="7">Belongs to the binding-protein-dependent transport system permease family.</text>
</comment>
<keyword evidence="3" id="KW-1003">Cell membrane</keyword>
<evidence type="ECO:0000256" key="6">
    <source>
        <dbReference type="ARBA" id="ARBA00023136"/>
    </source>
</evidence>
<feature type="transmembrane region" description="Helical" evidence="7">
    <location>
        <begin position="135"/>
        <end position="159"/>
    </location>
</feature>
<keyword evidence="4 7" id="KW-0812">Transmembrane</keyword>
<dbReference type="OrthoDB" id="252910at2157"/>
<feature type="transmembrane region" description="Helical" evidence="7">
    <location>
        <begin position="88"/>
        <end position="114"/>
    </location>
</feature>
<dbReference type="AlphaFoldDB" id="L9X1L9"/>
<keyword evidence="10" id="KW-1185">Reference proteome</keyword>
<evidence type="ECO:0000256" key="5">
    <source>
        <dbReference type="ARBA" id="ARBA00022989"/>
    </source>
</evidence>
<evidence type="ECO:0000256" key="2">
    <source>
        <dbReference type="ARBA" id="ARBA00022448"/>
    </source>
</evidence>
<evidence type="ECO:0000313" key="10">
    <source>
        <dbReference type="Proteomes" id="UP000011688"/>
    </source>
</evidence>